<evidence type="ECO:0000256" key="8">
    <source>
        <dbReference type="ARBA" id="ARBA00023136"/>
    </source>
</evidence>
<dbReference type="InterPro" id="IPR050095">
    <property type="entry name" value="ECF_ABC_transporter_ATP-bd"/>
</dbReference>
<keyword evidence="7" id="KW-1278">Translocase</keyword>
<dbReference type="Proteomes" id="UP000094757">
    <property type="component" value="Chromosome"/>
</dbReference>
<dbReference type="SMART" id="SM00382">
    <property type="entry name" value="AAA"/>
    <property type="match status" value="1"/>
</dbReference>
<organism evidence="10 11">
    <name type="scientific">Dialister pneumosintes</name>
    <dbReference type="NCBI Taxonomy" id="39950"/>
    <lineage>
        <taxon>Bacteria</taxon>
        <taxon>Bacillati</taxon>
        <taxon>Bacillota</taxon>
        <taxon>Negativicutes</taxon>
        <taxon>Veillonellales</taxon>
        <taxon>Veillonellaceae</taxon>
        <taxon>Dialister</taxon>
    </lineage>
</organism>
<dbReference type="GO" id="GO:0043190">
    <property type="term" value="C:ATP-binding cassette (ABC) transporter complex"/>
    <property type="evidence" value="ECO:0007669"/>
    <property type="project" value="TreeGrafter"/>
</dbReference>
<dbReference type="InterPro" id="IPR027417">
    <property type="entry name" value="P-loop_NTPase"/>
</dbReference>
<comment type="subcellular location">
    <subcellularLocation>
        <location evidence="1">Cell membrane</location>
        <topology evidence="1">Peripheral membrane protein</topology>
    </subcellularLocation>
</comment>
<dbReference type="Gene3D" id="3.40.50.300">
    <property type="entry name" value="P-loop containing nucleotide triphosphate hydrolases"/>
    <property type="match status" value="1"/>
</dbReference>
<dbReference type="PANTHER" id="PTHR43553">
    <property type="entry name" value="HEAVY METAL TRANSPORTER"/>
    <property type="match status" value="1"/>
</dbReference>
<protein>
    <submittedName>
        <fullName evidence="10">ABC transporter</fullName>
    </submittedName>
</protein>
<keyword evidence="3" id="KW-0813">Transport</keyword>
<evidence type="ECO:0000256" key="7">
    <source>
        <dbReference type="ARBA" id="ARBA00022967"/>
    </source>
</evidence>
<feature type="domain" description="ABC transporter" evidence="9">
    <location>
        <begin position="2"/>
        <end position="236"/>
    </location>
</feature>
<dbReference type="InterPro" id="IPR015856">
    <property type="entry name" value="ABC_transpr_CbiO/EcfA_su"/>
</dbReference>
<keyword evidence="8" id="KW-0472">Membrane</keyword>
<dbReference type="Pfam" id="PF00005">
    <property type="entry name" value="ABC_tran"/>
    <property type="match status" value="1"/>
</dbReference>
<dbReference type="KEGG" id="dpn:BCB69_03260"/>
<evidence type="ECO:0000256" key="2">
    <source>
        <dbReference type="ARBA" id="ARBA00005417"/>
    </source>
</evidence>
<sequence>MLTMQHVSFEYGTSGYQVLSDISASFDVGELIAVTGRNGSGKTTLTRLLVGLEQPSNGMIFYKNKNISKESVAMRSRFIGYVFQQPDCQMFMPTVKEEIAFGPYQQGKRGKELEETVLNAMNAMDLLDYEESYPRNLSRGIQQRVAIASAIAMDIKYLILDEPTSGQDGNEKKKLISLMHTLRYKGITVILVTHDMDIVASECTRVIVIADKHIVYDGSPMQLFEKEGNCERWGLATPFSIALGKQLPHKPYCKNMQEFCSEYLKLKKKV</sequence>
<dbReference type="AlphaFoldDB" id="A0A1B3WDN1"/>
<dbReference type="PANTHER" id="PTHR43553:SF24">
    <property type="entry name" value="ENERGY-COUPLING FACTOR TRANSPORTER ATP-BINDING PROTEIN ECFA1"/>
    <property type="match status" value="1"/>
</dbReference>
<evidence type="ECO:0000256" key="1">
    <source>
        <dbReference type="ARBA" id="ARBA00004202"/>
    </source>
</evidence>
<keyword evidence="4" id="KW-1003">Cell membrane</keyword>
<evidence type="ECO:0000256" key="3">
    <source>
        <dbReference type="ARBA" id="ARBA00022448"/>
    </source>
</evidence>
<proteinExistence type="inferred from homology"/>
<dbReference type="GO" id="GO:0016887">
    <property type="term" value="F:ATP hydrolysis activity"/>
    <property type="evidence" value="ECO:0007669"/>
    <property type="project" value="InterPro"/>
</dbReference>
<evidence type="ECO:0000256" key="4">
    <source>
        <dbReference type="ARBA" id="ARBA00022475"/>
    </source>
</evidence>
<evidence type="ECO:0000259" key="9">
    <source>
        <dbReference type="PROSITE" id="PS50893"/>
    </source>
</evidence>
<dbReference type="SUPFAM" id="SSF52540">
    <property type="entry name" value="P-loop containing nucleoside triphosphate hydrolases"/>
    <property type="match status" value="1"/>
</dbReference>
<evidence type="ECO:0000256" key="6">
    <source>
        <dbReference type="ARBA" id="ARBA00022840"/>
    </source>
</evidence>
<keyword evidence="5" id="KW-0547">Nucleotide-binding</keyword>
<accession>A0A1B3WDN1</accession>
<evidence type="ECO:0000256" key="5">
    <source>
        <dbReference type="ARBA" id="ARBA00022741"/>
    </source>
</evidence>
<dbReference type="GO" id="GO:0042626">
    <property type="term" value="F:ATPase-coupled transmembrane transporter activity"/>
    <property type="evidence" value="ECO:0007669"/>
    <property type="project" value="TreeGrafter"/>
</dbReference>
<gene>
    <name evidence="10" type="ORF">BCB69_03260</name>
</gene>
<dbReference type="STRING" id="39950.BCB69_03260"/>
<comment type="similarity">
    <text evidence="2">Belongs to the ABC transporter superfamily.</text>
</comment>
<name>A0A1B3WDN1_9FIRM</name>
<dbReference type="EMBL" id="CP017037">
    <property type="protein sequence ID" value="AOH39069.1"/>
    <property type="molecule type" value="Genomic_DNA"/>
</dbReference>
<dbReference type="RefSeq" id="WP_022513638.1">
    <property type="nucleotide sequence ID" value="NZ_CP017037.1"/>
</dbReference>
<dbReference type="InterPro" id="IPR003439">
    <property type="entry name" value="ABC_transporter-like_ATP-bd"/>
</dbReference>
<dbReference type="FunFam" id="3.40.50.300:FF:000224">
    <property type="entry name" value="Energy-coupling factor transporter ATP-binding protein EcfA"/>
    <property type="match status" value="1"/>
</dbReference>
<dbReference type="PROSITE" id="PS50893">
    <property type="entry name" value="ABC_TRANSPORTER_2"/>
    <property type="match status" value="1"/>
</dbReference>
<evidence type="ECO:0000313" key="10">
    <source>
        <dbReference type="EMBL" id="AOH39069.1"/>
    </source>
</evidence>
<keyword evidence="6" id="KW-0067">ATP-binding</keyword>
<reference evidence="11" key="1">
    <citation type="submission" date="2016-08" db="EMBL/GenBank/DDBJ databases">
        <authorList>
            <person name="Holder M.E."/>
            <person name="Ajami N.J."/>
            <person name="Petrosino J.F."/>
        </authorList>
    </citation>
    <scope>NUCLEOTIDE SEQUENCE [LARGE SCALE GENOMIC DNA]</scope>
    <source>
        <strain evidence="11">F0677</strain>
    </source>
</reference>
<dbReference type="GO" id="GO:0005524">
    <property type="term" value="F:ATP binding"/>
    <property type="evidence" value="ECO:0007669"/>
    <property type="project" value="UniProtKB-KW"/>
</dbReference>
<dbReference type="CDD" id="cd03225">
    <property type="entry name" value="ABC_cobalt_CbiO_domain1"/>
    <property type="match status" value="1"/>
</dbReference>
<evidence type="ECO:0000313" key="11">
    <source>
        <dbReference type="Proteomes" id="UP000094757"/>
    </source>
</evidence>
<dbReference type="InterPro" id="IPR003593">
    <property type="entry name" value="AAA+_ATPase"/>
</dbReference>